<dbReference type="Gene3D" id="3.40.50.300">
    <property type="entry name" value="P-loop containing nucleotide triphosphate hydrolases"/>
    <property type="match status" value="1"/>
</dbReference>
<dbReference type="InterPro" id="IPR008900">
    <property type="entry name" value="Zot_N"/>
</dbReference>
<gene>
    <name evidence="2" type="ORF">S03H2_36642</name>
</gene>
<organism evidence="2">
    <name type="scientific">marine sediment metagenome</name>
    <dbReference type="NCBI Taxonomy" id="412755"/>
    <lineage>
        <taxon>unclassified sequences</taxon>
        <taxon>metagenomes</taxon>
        <taxon>ecological metagenomes</taxon>
    </lineage>
</organism>
<dbReference type="SUPFAM" id="SSF52540">
    <property type="entry name" value="P-loop containing nucleoside triphosphate hydrolases"/>
    <property type="match status" value="1"/>
</dbReference>
<dbReference type="PANTHER" id="PTHR42957">
    <property type="entry name" value="HELICASE MJ1565-RELATED"/>
    <property type="match status" value="1"/>
</dbReference>
<feature type="non-terminal residue" evidence="2">
    <location>
        <position position="1"/>
    </location>
</feature>
<dbReference type="InterPro" id="IPR008571">
    <property type="entry name" value="HerA-like"/>
</dbReference>
<comment type="caution">
    <text evidence="2">The sequence shown here is derived from an EMBL/GenBank/DDBJ whole genome shotgun (WGS) entry which is preliminary data.</text>
</comment>
<feature type="domain" description="Zona occludens toxin N-terminal" evidence="1">
    <location>
        <begin position="151"/>
        <end position="207"/>
    </location>
</feature>
<reference evidence="2" key="1">
    <citation type="journal article" date="2014" name="Front. Microbiol.">
        <title>High frequency of phylogenetically diverse reductive dehalogenase-homologous genes in deep subseafloor sedimentary metagenomes.</title>
        <authorList>
            <person name="Kawai M."/>
            <person name="Futagami T."/>
            <person name="Toyoda A."/>
            <person name="Takaki Y."/>
            <person name="Nishi S."/>
            <person name="Hori S."/>
            <person name="Arai W."/>
            <person name="Tsubouchi T."/>
            <person name="Morono Y."/>
            <person name="Uchiyama I."/>
            <person name="Ito T."/>
            <person name="Fujiyama A."/>
            <person name="Inagaki F."/>
            <person name="Takami H."/>
        </authorList>
    </citation>
    <scope>NUCLEOTIDE SEQUENCE</scope>
    <source>
        <strain evidence="2">Expedition CK06-06</strain>
    </source>
</reference>
<dbReference type="InterPro" id="IPR027417">
    <property type="entry name" value="P-loop_NTPase"/>
</dbReference>
<feature type="non-terminal residue" evidence="2">
    <location>
        <position position="280"/>
    </location>
</feature>
<evidence type="ECO:0000313" key="2">
    <source>
        <dbReference type="EMBL" id="GAH57498.1"/>
    </source>
</evidence>
<proteinExistence type="predicted"/>
<dbReference type="EMBL" id="BARU01022496">
    <property type="protein sequence ID" value="GAH57498.1"/>
    <property type="molecule type" value="Genomic_DNA"/>
</dbReference>
<name>X1IIY0_9ZZZZ</name>
<dbReference type="PANTHER" id="PTHR42957:SF1">
    <property type="entry name" value="HELICASE MJ1565-RELATED"/>
    <property type="match status" value="1"/>
</dbReference>
<dbReference type="AlphaFoldDB" id="X1IIY0"/>
<evidence type="ECO:0000259" key="1">
    <source>
        <dbReference type="Pfam" id="PF05707"/>
    </source>
</evidence>
<accession>X1IIY0</accession>
<dbReference type="Pfam" id="PF05707">
    <property type="entry name" value="Zot"/>
    <property type="match status" value="1"/>
</dbReference>
<sequence length="280" mass="31625">PEDWIITFGLDIINPVSVLIERTITKLKEQGQFDIDKIIQNLESDEKTLRDTKNAAIGLFEAAKTWGIFAETQEQTTLVKDLISAGTTSILDLSVYSSVGAFNVRALAISLISRKIFKQRMDARKKEEIESVSKGLDYLSMPEKKETPLVWMFIDEAHEFLPLDKKTIATDALVQLLREGRQPGISLVLATQQPGQIHKDVMTQSDIIISHRVTSQPDLEALNKIMQSYLLESIKKYMDDLPSLKGSAIILDDNSERIYPMRIRPRFTWHGGEAPTLVIN</sequence>
<protein>
    <recommendedName>
        <fullName evidence="1">Zona occludens toxin N-terminal domain-containing protein</fullName>
    </recommendedName>
</protein>